<dbReference type="AlphaFoldDB" id="A0A0C3NCH6"/>
<feature type="compositionally biased region" description="Gly residues" evidence="1">
    <location>
        <begin position="1"/>
        <end position="12"/>
    </location>
</feature>
<dbReference type="STRING" id="870435.A0A0C3NCH6"/>
<evidence type="ECO:0000256" key="1">
    <source>
        <dbReference type="SAM" id="MobiDB-lite"/>
    </source>
</evidence>
<feature type="region of interest" description="Disordered" evidence="1">
    <location>
        <begin position="1"/>
        <end position="25"/>
    </location>
</feature>
<dbReference type="OrthoDB" id="16851at2759"/>
<organism evidence="2 3">
    <name type="scientific">Pisolithus tinctorius Marx 270</name>
    <dbReference type="NCBI Taxonomy" id="870435"/>
    <lineage>
        <taxon>Eukaryota</taxon>
        <taxon>Fungi</taxon>
        <taxon>Dikarya</taxon>
        <taxon>Basidiomycota</taxon>
        <taxon>Agaricomycotina</taxon>
        <taxon>Agaricomycetes</taxon>
        <taxon>Agaricomycetidae</taxon>
        <taxon>Boletales</taxon>
        <taxon>Sclerodermatineae</taxon>
        <taxon>Pisolithaceae</taxon>
        <taxon>Pisolithus</taxon>
    </lineage>
</organism>
<dbReference type="EMBL" id="KN832158">
    <property type="protein sequence ID" value="KIN93535.1"/>
    <property type="molecule type" value="Genomic_DNA"/>
</dbReference>
<name>A0A0C3NCH6_PISTI</name>
<accession>A0A0C3NCH6</accession>
<keyword evidence="3" id="KW-1185">Reference proteome</keyword>
<evidence type="ECO:0000313" key="3">
    <source>
        <dbReference type="Proteomes" id="UP000054217"/>
    </source>
</evidence>
<dbReference type="HOGENOM" id="CLU_2122071_0_0_1"/>
<dbReference type="InParanoid" id="A0A0C3NCH6"/>
<sequence length="127" mass="13905">MSISGRIGGIGGSSPSLESKQTTPMMTRFASSSPFSAHIWGDTEAVSPNFLEHSGANTAHVPKAVLASLLHLSALTTREDISQFEAIIRDSVYSDYEILELELYLQNSGCHEDLFTHGNVEHEQRDQ</sequence>
<reference evidence="3" key="2">
    <citation type="submission" date="2015-01" db="EMBL/GenBank/DDBJ databases">
        <title>Evolutionary Origins and Diversification of the Mycorrhizal Mutualists.</title>
        <authorList>
            <consortium name="DOE Joint Genome Institute"/>
            <consortium name="Mycorrhizal Genomics Consortium"/>
            <person name="Kohler A."/>
            <person name="Kuo A."/>
            <person name="Nagy L.G."/>
            <person name="Floudas D."/>
            <person name="Copeland A."/>
            <person name="Barry K.W."/>
            <person name="Cichocki N."/>
            <person name="Veneault-Fourrey C."/>
            <person name="LaButti K."/>
            <person name="Lindquist E.A."/>
            <person name="Lipzen A."/>
            <person name="Lundell T."/>
            <person name="Morin E."/>
            <person name="Murat C."/>
            <person name="Riley R."/>
            <person name="Ohm R."/>
            <person name="Sun H."/>
            <person name="Tunlid A."/>
            <person name="Henrissat B."/>
            <person name="Grigoriev I.V."/>
            <person name="Hibbett D.S."/>
            <person name="Martin F."/>
        </authorList>
    </citation>
    <scope>NUCLEOTIDE SEQUENCE [LARGE SCALE GENOMIC DNA]</scope>
    <source>
        <strain evidence="3">Marx 270</strain>
    </source>
</reference>
<reference evidence="2 3" key="1">
    <citation type="submission" date="2014-04" db="EMBL/GenBank/DDBJ databases">
        <authorList>
            <consortium name="DOE Joint Genome Institute"/>
            <person name="Kuo A."/>
            <person name="Kohler A."/>
            <person name="Costa M.D."/>
            <person name="Nagy L.G."/>
            <person name="Floudas D."/>
            <person name="Copeland A."/>
            <person name="Barry K.W."/>
            <person name="Cichocki N."/>
            <person name="Veneault-Fourrey C."/>
            <person name="LaButti K."/>
            <person name="Lindquist E.A."/>
            <person name="Lipzen A."/>
            <person name="Lundell T."/>
            <person name="Morin E."/>
            <person name="Murat C."/>
            <person name="Sun H."/>
            <person name="Tunlid A."/>
            <person name="Henrissat B."/>
            <person name="Grigoriev I.V."/>
            <person name="Hibbett D.S."/>
            <person name="Martin F."/>
            <person name="Nordberg H.P."/>
            <person name="Cantor M.N."/>
            <person name="Hua S.X."/>
        </authorList>
    </citation>
    <scope>NUCLEOTIDE SEQUENCE [LARGE SCALE GENOMIC DNA]</scope>
    <source>
        <strain evidence="2 3">Marx 270</strain>
    </source>
</reference>
<protein>
    <submittedName>
        <fullName evidence="2">Uncharacterized protein</fullName>
    </submittedName>
</protein>
<gene>
    <name evidence="2" type="ORF">M404DRAFT_501252</name>
</gene>
<proteinExistence type="predicted"/>
<evidence type="ECO:0000313" key="2">
    <source>
        <dbReference type="EMBL" id="KIN93535.1"/>
    </source>
</evidence>
<dbReference type="Proteomes" id="UP000054217">
    <property type="component" value="Unassembled WGS sequence"/>
</dbReference>